<keyword evidence="10" id="KW-1185">Reference proteome</keyword>
<evidence type="ECO:0000256" key="4">
    <source>
        <dbReference type="ARBA" id="ARBA00022989"/>
    </source>
</evidence>
<evidence type="ECO:0000256" key="8">
    <source>
        <dbReference type="SAM" id="Phobius"/>
    </source>
</evidence>
<dbReference type="EMBL" id="CAUJNA010000822">
    <property type="protein sequence ID" value="CAJ1381579.1"/>
    <property type="molecule type" value="Genomic_DNA"/>
</dbReference>
<feature type="transmembrane region" description="Helical" evidence="8">
    <location>
        <begin position="385"/>
        <end position="406"/>
    </location>
</feature>
<evidence type="ECO:0000256" key="5">
    <source>
        <dbReference type="ARBA" id="ARBA00023136"/>
    </source>
</evidence>
<protein>
    <submittedName>
        <fullName evidence="9">Uncharacterized protein</fullName>
    </submittedName>
</protein>
<keyword evidence="6" id="KW-0325">Glycoprotein</keyword>
<evidence type="ECO:0000256" key="3">
    <source>
        <dbReference type="ARBA" id="ARBA00022692"/>
    </source>
</evidence>
<reference evidence="9" key="1">
    <citation type="submission" date="2023-08" db="EMBL/GenBank/DDBJ databases">
        <authorList>
            <person name="Chen Y."/>
            <person name="Shah S."/>
            <person name="Dougan E. K."/>
            <person name="Thang M."/>
            <person name="Chan C."/>
        </authorList>
    </citation>
    <scope>NUCLEOTIDE SEQUENCE</scope>
</reference>
<dbReference type="InterPro" id="IPR007603">
    <property type="entry name" value="Choline_transptr-like"/>
</dbReference>
<evidence type="ECO:0000313" key="9">
    <source>
        <dbReference type="EMBL" id="CAJ1381579.1"/>
    </source>
</evidence>
<dbReference type="Pfam" id="PF04515">
    <property type="entry name" value="Choline_transpo"/>
    <property type="match status" value="1"/>
</dbReference>
<feature type="transmembrane region" description="Helical" evidence="8">
    <location>
        <begin position="75"/>
        <end position="96"/>
    </location>
</feature>
<dbReference type="GO" id="GO:0022857">
    <property type="term" value="F:transmembrane transporter activity"/>
    <property type="evidence" value="ECO:0007669"/>
    <property type="project" value="InterPro"/>
</dbReference>
<accession>A0AA36I5S1</accession>
<keyword evidence="5 8" id="KW-0472">Membrane</keyword>
<sequence>MPAQSREFSAKEAAPSPFADEAQEWETKSDSSTPKSGKEEGESESDEGLALHKNPRDPFDVGATPSTVPRQCTDIGWLLLYVAFSAVVVYVGVYAWPRRHPGYLLKLADWQGEKCGLGHNQNVSFLYFCLKDDDPTRTQLNMMYPICVSDCPLKAKEEVFLCPRNLKLEPRPDETTTTSSTTLLYQRITEAEQGGYTSHKAYGWSDTPYPGPRSPYMPELHPVGEGFTPYWQPADVAAGGSAVHLLSVEDRKAQKAEWKAEKAERKAEKERRREQKRAIEELDWGAGSPEPNYELPPGAKESWFKPGTGRRLEATQYVEPEIDPDNIVHSDWRGNFTLVPVSSYASATFVGLVCKPWPQNLEIQVQDWIDKTPLVNTWATLINSYWPLLVAAASGVILSYVYITLLRFRASMLVWAGLTILTLGPLSTGLYFLWCWKRGDGQCWASTGDKLTDAGTGFGMTLIGITFMTITCNLEQDVELAINCIEWSCKAVLETPSLKMEPVLALTCRGIVDFAALCLIAMILTSDLQDDKIAETSYQSLLPPQDETQITMLAIVTCWCLWTNWIITAVADFVIMYTTELWFFNGGMQGRGHAPCCSILRGYFICLRYHFGTVASGGLIVGTAQPFRIVLGVLSGAVRMESNSVCAILSCCCSFVVELYEVYLDPLSRNAYMDLALNAHNFYDCAYHAADVNAQHVDTVHILNGATWLFQVAGLGAITFLGHMQTCLIIKYYPGFEDRYSPDYVQNPFFLSICGAVVSFVMSFPFMMIFDTVSDTILFCWIVEKNREEKDPEMTLFQRACGFAQTVDDLIGYHCFSKRKDIFNMPVADQEVPSDPTGPPSF</sequence>
<proteinExistence type="inferred from homology"/>
<keyword evidence="4 8" id="KW-1133">Transmembrane helix</keyword>
<keyword evidence="3 8" id="KW-0812">Transmembrane</keyword>
<evidence type="ECO:0000256" key="6">
    <source>
        <dbReference type="ARBA" id="ARBA00023180"/>
    </source>
</evidence>
<feature type="region of interest" description="Disordered" evidence="7">
    <location>
        <begin position="259"/>
        <end position="300"/>
    </location>
</feature>
<comment type="caution">
    <text evidence="9">The sequence shown here is derived from an EMBL/GenBank/DDBJ whole genome shotgun (WGS) entry which is preliminary data.</text>
</comment>
<feature type="region of interest" description="Disordered" evidence="7">
    <location>
        <begin position="1"/>
        <end position="65"/>
    </location>
</feature>
<dbReference type="PANTHER" id="PTHR12385">
    <property type="entry name" value="CHOLINE TRANSPORTER-LIKE (SLC FAMILY 44)"/>
    <property type="match status" value="1"/>
</dbReference>
<dbReference type="PANTHER" id="PTHR12385:SF14">
    <property type="entry name" value="CHOLINE TRANSPORTER-LIKE 2"/>
    <property type="match status" value="1"/>
</dbReference>
<feature type="transmembrane region" description="Helical" evidence="8">
    <location>
        <begin position="749"/>
        <end position="770"/>
    </location>
</feature>
<dbReference type="Proteomes" id="UP001178507">
    <property type="component" value="Unassembled WGS sequence"/>
</dbReference>
<evidence type="ECO:0000256" key="2">
    <source>
        <dbReference type="ARBA" id="ARBA00007168"/>
    </source>
</evidence>
<feature type="compositionally biased region" description="Basic and acidic residues" evidence="7">
    <location>
        <begin position="259"/>
        <end position="280"/>
    </location>
</feature>
<name>A0AA36I5S1_9DINO</name>
<dbReference type="AlphaFoldDB" id="A0AA36I5S1"/>
<gene>
    <name evidence="9" type="ORF">EVOR1521_LOCUS9219</name>
</gene>
<feature type="transmembrane region" description="Helical" evidence="8">
    <location>
        <begin position="412"/>
        <end position="434"/>
    </location>
</feature>
<evidence type="ECO:0000256" key="7">
    <source>
        <dbReference type="SAM" id="MobiDB-lite"/>
    </source>
</evidence>
<evidence type="ECO:0000256" key="1">
    <source>
        <dbReference type="ARBA" id="ARBA00004141"/>
    </source>
</evidence>
<evidence type="ECO:0000313" key="10">
    <source>
        <dbReference type="Proteomes" id="UP001178507"/>
    </source>
</evidence>
<dbReference type="GO" id="GO:0016020">
    <property type="term" value="C:membrane"/>
    <property type="evidence" value="ECO:0007669"/>
    <property type="project" value="UniProtKB-SubCell"/>
</dbReference>
<feature type="transmembrane region" description="Helical" evidence="8">
    <location>
        <begin position="550"/>
        <end position="575"/>
    </location>
</feature>
<comment type="subcellular location">
    <subcellularLocation>
        <location evidence="1">Membrane</location>
        <topology evidence="1">Multi-pass membrane protein</topology>
    </subcellularLocation>
</comment>
<organism evidence="9 10">
    <name type="scientific">Effrenium voratum</name>
    <dbReference type="NCBI Taxonomy" id="2562239"/>
    <lineage>
        <taxon>Eukaryota</taxon>
        <taxon>Sar</taxon>
        <taxon>Alveolata</taxon>
        <taxon>Dinophyceae</taxon>
        <taxon>Suessiales</taxon>
        <taxon>Symbiodiniaceae</taxon>
        <taxon>Effrenium</taxon>
    </lineage>
</organism>
<comment type="similarity">
    <text evidence="2">Belongs to the CTL (choline transporter-like) family.</text>
</comment>